<evidence type="ECO:0000256" key="10">
    <source>
        <dbReference type="ARBA" id="ARBA00023004"/>
    </source>
</evidence>
<evidence type="ECO:0000256" key="4">
    <source>
        <dbReference type="ARBA" id="ARBA00010617"/>
    </source>
</evidence>
<comment type="subcellular location">
    <subcellularLocation>
        <location evidence="3">Endoplasmic reticulum membrane</location>
        <topology evidence="3">Peripheral membrane protein</topology>
    </subcellularLocation>
    <subcellularLocation>
        <location evidence="2">Microsome membrane</location>
        <topology evidence="2">Peripheral membrane protein</topology>
    </subcellularLocation>
</comment>
<keyword evidence="15" id="KW-1133">Transmembrane helix</keyword>
<proteinExistence type="inferred from homology"/>
<evidence type="ECO:0000256" key="13">
    <source>
        <dbReference type="PIRSR" id="PIRSR602401-1"/>
    </source>
</evidence>
<dbReference type="OrthoDB" id="2789670at2759"/>
<accession>A0A084WQY5</accession>
<evidence type="ECO:0000256" key="15">
    <source>
        <dbReference type="SAM" id="Phobius"/>
    </source>
</evidence>
<evidence type="ECO:0000256" key="3">
    <source>
        <dbReference type="ARBA" id="ARBA00004406"/>
    </source>
</evidence>
<organism evidence="17 18">
    <name type="scientific">Anopheles sinensis</name>
    <name type="common">Mosquito</name>
    <dbReference type="NCBI Taxonomy" id="74873"/>
    <lineage>
        <taxon>Eukaryota</taxon>
        <taxon>Metazoa</taxon>
        <taxon>Ecdysozoa</taxon>
        <taxon>Arthropoda</taxon>
        <taxon>Hexapoda</taxon>
        <taxon>Insecta</taxon>
        <taxon>Pterygota</taxon>
        <taxon>Neoptera</taxon>
        <taxon>Endopterygota</taxon>
        <taxon>Diptera</taxon>
        <taxon>Nematocera</taxon>
        <taxon>Culicoidea</taxon>
        <taxon>Culicidae</taxon>
        <taxon>Anophelinae</taxon>
        <taxon>Anopheles</taxon>
    </lineage>
</organism>
<dbReference type="PRINTS" id="PR00385">
    <property type="entry name" value="P450"/>
</dbReference>
<dbReference type="PANTHER" id="PTHR24292:SF104">
    <property type="entry name" value="CYTOCHROME P450 308A1-RELATED"/>
    <property type="match status" value="1"/>
</dbReference>
<dbReference type="EMBL" id="KE525401">
    <property type="protein sequence ID" value="KFB52629.1"/>
    <property type="molecule type" value="Genomic_DNA"/>
</dbReference>
<dbReference type="InterPro" id="IPR002401">
    <property type="entry name" value="Cyt_P450_E_grp-I"/>
</dbReference>
<evidence type="ECO:0000256" key="12">
    <source>
        <dbReference type="ARBA" id="ARBA00023136"/>
    </source>
</evidence>
<dbReference type="STRING" id="74873.A0A084WQY5"/>
<comment type="similarity">
    <text evidence="4 14">Belongs to the cytochrome P450 family.</text>
</comment>
<reference evidence="17" key="2">
    <citation type="submission" date="2020-05" db="UniProtKB">
        <authorList>
            <consortium name="EnsemblMetazoa"/>
        </authorList>
    </citation>
    <scope>IDENTIFICATION</scope>
</reference>
<dbReference type="InterPro" id="IPR050476">
    <property type="entry name" value="Insect_CytP450_Detox"/>
</dbReference>
<protein>
    <submittedName>
        <fullName evidence="16">AGAP010966-PA-like protein</fullName>
    </submittedName>
</protein>
<gene>
    <name evidence="16" type="ORF">ZHAS_00020903</name>
</gene>
<keyword evidence="11 14" id="KW-0503">Monooxygenase</keyword>
<dbReference type="SUPFAM" id="SSF48264">
    <property type="entry name" value="Cytochrome P450"/>
    <property type="match status" value="1"/>
</dbReference>
<dbReference type="GO" id="GO:0004497">
    <property type="term" value="F:monooxygenase activity"/>
    <property type="evidence" value="ECO:0007669"/>
    <property type="project" value="UniProtKB-KW"/>
</dbReference>
<dbReference type="CDD" id="cd11056">
    <property type="entry name" value="CYP6-like"/>
    <property type="match status" value="1"/>
</dbReference>
<dbReference type="PROSITE" id="PS00086">
    <property type="entry name" value="CYTOCHROME_P450"/>
    <property type="match status" value="1"/>
</dbReference>
<evidence type="ECO:0000256" key="1">
    <source>
        <dbReference type="ARBA" id="ARBA00001971"/>
    </source>
</evidence>
<evidence type="ECO:0000313" key="18">
    <source>
        <dbReference type="Proteomes" id="UP000030765"/>
    </source>
</evidence>
<sequence>MIVSAILVVGLFYHNPLAAVPIVVVLGLLYWLVKYNYRFWEIDGVPHPKPSMLTGNLAPALLMKKHICQLASDWYNAYPNATFVGYFKQFTPAIMVRDPELVKNILTRDFECFASNDFVLDTAQDPLLAHDAFFATGSQWKRARTLLTPSFTGAKIKQLFPIMNSVAEAFETYVGQHVAKELEAKELAARFTTQNVVACTFGVDGECFAESESEFRRMGKKVFETSLLATIRLILSLFLPAIAQRIPVPFLLKDVDQWIRSLVSSQVQKRSKMEDEGASNNDLLQSLINNREKQNISQTELTGHALTIFLEGFETSSAVIGCALYQLAINPEEQERLYLEIQKQLEANEGKVDFDVLQKIEYLEWVVLETLRMHPPAAIMQKLSTQKYIMRRGQRDSQGHDMGVYVREGTPILIPILAIHMDPKYHPEPQKFDPERFSPERKVEHRGTVFLPFGEGPRMCLGMRFAQAQVKLALLKLILSYRVRTGPNHKPFAVDPRSIIYQSKYGLRLVFEKR</sequence>
<evidence type="ECO:0000256" key="6">
    <source>
        <dbReference type="ARBA" id="ARBA00022723"/>
    </source>
</evidence>
<dbReference type="InterPro" id="IPR017972">
    <property type="entry name" value="Cyt_P450_CS"/>
</dbReference>
<evidence type="ECO:0000256" key="8">
    <source>
        <dbReference type="ARBA" id="ARBA00022848"/>
    </source>
</evidence>
<evidence type="ECO:0000256" key="5">
    <source>
        <dbReference type="ARBA" id="ARBA00022617"/>
    </source>
</evidence>
<keyword evidence="8" id="KW-0492">Microsome</keyword>
<evidence type="ECO:0000256" key="11">
    <source>
        <dbReference type="ARBA" id="ARBA00023033"/>
    </source>
</evidence>
<keyword evidence="6 13" id="KW-0479">Metal-binding</keyword>
<dbReference type="GO" id="GO:0005789">
    <property type="term" value="C:endoplasmic reticulum membrane"/>
    <property type="evidence" value="ECO:0007669"/>
    <property type="project" value="UniProtKB-SubCell"/>
</dbReference>
<evidence type="ECO:0000256" key="7">
    <source>
        <dbReference type="ARBA" id="ARBA00022824"/>
    </source>
</evidence>
<keyword evidence="7" id="KW-0256">Endoplasmic reticulum</keyword>
<keyword evidence="18" id="KW-1185">Reference proteome</keyword>
<evidence type="ECO:0000313" key="17">
    <source>
        <dbReference type="EnsemblMetazoa" id="ASIC020903-PA"/>
    </source>
</evidence>
<keyword evidence="10 13" id="KW-0408">Iron</keyword>
<dbReference type="PRINTS" id="PR00463">
    <property type="entry name" value="EP450I"/>
</dbReference>
<evidence type="ECO:0000256" key="9">
    <source>
        <dbReference type="ARBA" id="ARBA00023002"/>
    </source>
</evidence>
<feature type="binding site" description="axial binding residue" evidence="13">
    <location>
        <position position="460"/>
    </location>
    <ligand>
        <name>heme</name>
        <dbReference type="ChEBI" id="CHEBI:30413"/>
    </ligand>
    <ligandPart>
        <name>Fe</name>
        <dbReference type="ChEBI" id="CHEBI:18248"/>
    </ligandPart>
</feature>
<name>A0A084WQY5_ANOSI</name>
<dbReference type="FunFam" id="1.10.630.10:FF:000042">
    <property type="entry name" value="Cytochrome P450"/>
    <property type="match status" value="1"/>
</dbReference>
<dbReference type="AlphaFoldDB" id="A0A084WQY5"/>
<evidence type="ECO:0000256" key="2">
    <source>
        <dbReference type="ARBA" id="ARBA00004174"/>
    </source>
</evidence>
<keyword evidence="15" id="KW-0812">Transmembrane</keyword>
<dbReference type="Proteomes" id="UP000030765">
    <property type="component" value="Unassembled WGS sequence"/>
</dbReference>
<dbReference type="InterPro" id="IPR001128">
    <property type="entry name" value="Cyt_P450"/>
</dbReference>
<dbReference type="OMA" id="NVAGCAF"/>
<evidence type="ECO:0000256" key="14">
    <source>
        <dbReference type="RuleBase" id="RU000461"/>
    </source>
</evidence>
<evidence type="ECO:0000313" key="16">
    <source>
        <dbReference type="EMBL" id="KFB52629.1"/>
    </source>
</evidence>
<dbReference type="GO" id="GO:0016705">
    <property type="term" value="F:oxidoreductase activity, acting on paired donors, with incorporation or reduction of molecular oxygen"/>
    <property type="evidence" value="ECO:0007669"/>
    <property type="project" value="InterPro"/>
</dbReference>
<dbReference type="Gene3D" id="1.10.630.10">
    <property type="entry name" value="Cytochrome P450"/>
    <property type="match status" value="1"/>
</dbReference>
<dbReference type="VEuPathDB" id="VectorBase:ASIC020903"/>
<dbReference type="PANTHER" id="PTHR24292">
    <property type="entry name" value="CYTOCHROME P450"/>
    <property type="match status" value="1"/>
</dbReference>
<dbReference type="InterPro" id="IPR036396">
    <property type="entry name" value="Cyt_P450_sf"/>
</dbReference>
<dbReference type="GO" id="GO:0005506">
    <property type="term" value="F:iron ion binding"/>
    <property type="evidence" value="ECO:0007669"/>
    <property type="project" value="InterPro"/>
</dbReference>
<dbReference type="EMBL" id="ATLV01025839">
    <property type="status" value="NOT_ANNOTATED_CDS"/>
    <property type="molecule type" value="Genomic_DNA"/>
</dbReference>
<keyword evidence="9 14" id="KW-0560">Oxidoreductase</keyword>
<keyword evidence="12 15" id="KW-0472">Membrane</keyword>
<keyword evidence="5 13" id="KW-0349">Heme</keyword>
<dbReference type="VEuPathDB" id="VectorBase:ASIS000431"/>
<dbReference type="GO" id="GO:0020037">
    <property type="term" value="F:heme binding"/>
    <property type="evidence" value="ECO:0007669"/>
    <property type="project" value="InterPro"/>
</dbReference>
<comment type="cofactor">
    <cofactor evidence="1 13">
        <name>heme</name>
        <dbReference type="ChEBI" id="CHEBI:30413"/>
    </cofactor>
</comment>
<reference evidence="16 18" key="1">
    <citation type="journal article" date="2014" name="BMC Genomics">
        <title>Genome sequence of Anopheles sinensis provides insight into genetics basis of mosquito competence for malaria parasites.</title>
        <authorList>
            <person name="Zhou D."/>
            <person name="Zhang D."/>
            <person name="Ding G."/>
            <person name="Shi L."/>
            <person name="Hou Q."/>
            <person name="Ye Y."/>
            <person name="Xu Y."/>
            <person name="Zhou H."/>
            <person name="Xiong C."/>
            <person name="Li S."/>
            <person name="Yu J."/>
            <person name="Hong S."/>
            <person name="Yu X."/>
            <person name="Zou P."/>
            <person name="Chen C."/>
            <person name="Chang X."/>
            <person name="Wang W."/>
            <person name="Lv Y."/>
            <person name="Sun Y."/>
            <person name="Ma L."/>
            <person name="Shen B."/>
            <person name="Zhu C."/>
        </authorList>
    </citation>
    <scope>NUCLEOTIDE SEQUENCE [LARGE SCALE GENOMIC DNA]</scope>
</reference>
<feature type="transmembrane region" description="Helical" evidence="15">
    <location>
        <begin position="12"/>
        <end position="33"/>
    </location>
</feature>
<dbReference type="EnsemblMetazoa" id="ASIC020903-RA">
    <property type="protein sequence ID" value="ASIC020903-PA"/>
    <property type="gene ID" value="ASIC020903"/>
</dbReference>
<feature type="transmembrane region" description="Helical" evidence="15">
    <location>
        <begin position="222"/>
        <end position="243"/>
    </location>
</feature>
<dbReference type="Pfam" id="PF00067">
    <property type="entry name" value="p450"/>
    <property type="match status" value="1"/>
</dbReference>